<dbReference type="AlphaFoldDB" id="A0A1G7TSJ1"/>
<dbReference type="EMBL" id="FNCC01000007">
    <property type="protein sequence ID" value="SDG37639.1"/>
    <property type="molecule type" value="Genomic_DNA"/>
</dbReference>
<dbReference type="STRING" id="200378.SAMN05216553_107416"/>
<dbReference type="RefSeq" id="WP_090051126.1">
    <property type="nucleotide sequence ID" value="NZ_FNCC01000007.1"/>
</dbReference>
<keyword evidence="1" id="KW-0732">Signal</keyword>
<feature type="chain" id="PRO_5011655139" description="Secreted protein" evidence="1">
    <location>
        <begin position="31"/>
        <end position="109"/>
    </location>
</feature>
<dbReference type="OrthoDB" id="3688890at2"/>
<evidence type="ECO:0000313" key="2">
    <source>
        <dbReference type="EMBL" id="SDG37639.1"/>
    </source>
</evidence>
<proteinExistence type="predicted"/>
<name>A0A1G7TSJ1_9PSEU</name>
<keyword evidence="3" id="KW-1185">Reference proteome</keyword>
<dbReference type="Proteomes" id="UP000199623">
    <property type="component" value="Unassembled WGS sequence"/>
</dbReference>
<reference evidence="3" key="1">
    <citation type="submission" date="2016-10" db="EMBL/GenBank/DDBJ databases">
        <authorList>
            <person name="Varghese N."/>
            <person name="Submissions S."/>
        </authorList>
    </citation>
    <scope>NUCLEOTIDE SEQUENCE [LARGE SCALE GENOMIC DNA]</scope>
    <source>
        <strain evidence="3">CGMCC 4.3506</strain>
    </source>
</reference>
<feature type="signal peptide" evidence="1">
    <location>
        <begin position="1"/>
        <end position="30"/>
    </location>
</feature>
<gene>
    <name evidence="2" type="ORF">SAMN05216553_107416</name>
</gene>
<evidence type="ECO:0008006" key="4">
    <source>
        <dbReference type="Google" id="ProtNLM"/>
    </source>
</evidence>
<evidence type="ECO:0000313" key="3">
    <source>
        <dbReference type="Proteomes" id="UP000199623"/>
    </source>
</evidence>
<protein>
    <recommendedName>
        <fullName evidence="4">Secreted protein</fullName>
    </recommendedName>
</protein>
<accession>A0A1G7TSJ1</accession>
<evidence type="ECO:0000256" key="1">
    <source>
        <dbReference type="SAM" id="SignalP"/>
    </source>
</evidence>
<organism evidence="2 3">
    <name type="scientific">Lentzea fradiae</name>
    <dbReference type="NCBI Taxonomy" id="200378"/>
    <lineage>
        <taxon>Bacteria</taxon>
        <taxon>Bacillati</taxon>
        <taxon>Actinomycetota</taxon>
        <taxon>Actinomycetes</taxon>
        <taxon>Pseudonocardiales</taxon>
        <taxon>Pseudonocardiaceae</taxon>
        <taxon>Lentzea</taxon>
    </lineage>
</organism>
<sequence length="109" mass="11918">MGQLKRVASAALGLVMAAGFMTLAAAPASADRPCSWRQQKLYFMGEKDVNFGGGGVVTLLNCHATKRKATIDVSRGFDPACKNIPFGETRTFEYNRLKGIAKYNKPKWC</sequence>